<proteinExistence type="predicted"/>
<protein>
    <submittedName>
        <fullName evidence="2">ABC transporter substrate-binding protein</fullName>
    </submittedName>
</protein>
<feature type="domain" description="Fe/B12 periplasmic-binding" evidence="1">
    <location>
        <begin position="105"/>
        <end position="377"/>
    </location>
</feature>
<dbReference type="PANTHER" id="PTHR30535">
    <property type="entry name" value="VITAMIN B12-BINDING PROTEIN"/>
    <property type="match status" value="1"/>
</dbReference>
<evidence type="ECO:0000313" key="3">
    <source>
        <dbReference type="Proteomes" id="UP000505306"/>
    </source>
</evidence>
<evidence type="ECO:0000313" key="2">
    <source>
        <dbReference type="EMBL" id="QIE60775.1"/>
    </source>
</evidence>
<organism evidence="2 3">
    <name type="scientific">Rasiella rasia</name>
    <dbReference type="NCBI Taxonomy" id="2744027"/>
    <lineage>
        <taxon>Bacteria</taxon>
        <taxon>Pseudomonadati</taxon>
        <taxon>Bacteroidota</taxon>
        <taxon>Flavobacteriia</taxon>
        <taxon>Flavobacteriales</taxon>
        <taxon>Flavobacteriaceae</taxon>
        <taxon>Rasiella</taxon>
    </lineage>
</organism>
<evidence type="ECO:0000259" key="1">
    <source>
        <dbReference type="PROSITE" id="PS50983"/>
    </source>
</evidence>
<dbReference type="Pfam" id="PF01497">
    <property type="entry name" value="Peripla_BP_2"/>
    <property type="match status" value="1"/>
</dbReference>
<reference evidence="2 3" key="1">
    <citation type="submission" date="2020-02" db="EMBL/GenBank/DDBJ databases">
        <title>Complete genome sequence of Flavobacteriaceae bacterium.</title>
        <authorList>
            <person name="Kim S.-J."/>
            <person name="Kim Y.-S."/>
            <person name="Kim K.-H."/>
        </authorList>
    </citation>
    <scope>NUCLEOTIDE SEQUENCE [LARGE SCALE GENOMIC DNA]</scope>
    <source>
        <strain evidence="2 3">RR4-40</strain>
    </source>
</reference>
<dbReference type="InterPro" id="IPR050902">
    <property type="entry name" value="ABC_Transporter_SBP"/>
</dbReference>
<dbReference type="GO" id="GO:0071281">
    <property type="term" value="P:cellular response to iron ion"/>
    <property type="evidence" value="ECO:0007669"/>
    <property type="project" value="TreeGrafter"/>
</dbReference>
<dbReference type="KEGG" id="mgel:G5B37_14785"/>
<dbReference type="AlphaFoldDB" id="A0A6G6GQ96"/>
<keyword evidence="3" id="KW-1185">Reference proteome</keyword>
<dbReference type="PROSITE" id="PS50983">
    <property type="entry name" value="FE_B12_PBP"/>
    <property type="match status" value="1"/>
</dbReference>
<dbReference type="RefSeq" id="WP_164680786.1">
    <property type="nucleotide sequence ID" value="NZ_CP049057.1"/>
</dbReference>
<sequence length="390" mass="43478">MKNYLLLLTLSCLLFGCNSKKENELEIIKDANPKVAQEATPEVFLTDVNHAKGFKVHTYKGYKKLVITNPWPGSDKEYNFALVKDASLIRNKEAFDGVIEVPLKSIVVTSTTHIPALELLGEANRLVGFPNLEYISSKETRKRIEDGAITELGKNESINTEVLIDLNPDAVITFAVDGDNKTVATIEKTGIPVLYNADWTETTPLGKAEWIKFFGALLGKEKTADSIFERIRIDYIAAKAIATTAKTKPTVLSGAMYKDVWHLPQGDSWAAQFINDANGNYLWKDSEGTGSLSLNVESVLEKGKSADFWISPGQFTSQQQMTEAHSVYSEFDAFINNNIYNFTTKKGATGGVIYYEEGPNRPDLVLKDMVKILHPELMPTHDLYFFSKIE</sequence>
<accession>A0A6G6GQ96</accession>
<dbReference type="SUPFAM" id="SSF53807">
    <property type="entry name" value="Helical backbone' metal receptor"/>
    <property type="match status" value="1"/>
</dbReference>
<dbReference type="Gene3D" id="3.40.50.1980">
    <property type="entry name" value="Nitrogenase molybdenum iron protein domain"/>
    <property type="match status" value="2"/>
</dbReference>
<dbReference type="Proteomes" id="UP000505306">
    <property type="component" value="Chromosome"/>
</dbReference>
<name>A0A6G6GQ96_9FLAO</name>
<dbReference type="PANTHER" id="PTHR30535:SF34">
    <property type="entry name" value="MOLYBDATE-BINDING PROTEIN MOLA"/>
    <property type="match status" value="1"/>
</dbReference>
<dbReference type="EMBL" id="CP049057">
    <property type="protein sequence ID" value="QIE60775.1"/>
    <property type="molecule type" value="Genomic_DNA"/>
</dbReference>
<dbReference type="InterPro" id="IPR002491">
    <property type="entry name" value="ABC_transptr_periplasmic_BD"/>
</dbReference>
<gene>
    <name evidence="2" type="ORF">G5B37_14785</name>
</gene>
<dbReference type="PROSITE" id="PS51257">
    <property type="entry name" value="PROKAR_LIPOPROTEIN"/>
    <property type="match status" value="1"/>
</dbReference>